<dbReference type="AlphaFoldDB" id="A0A7H2BDI5"/>
<dbReference type="Pfam" id="PF02602">
    <property type="entry name" value="HEM4"/>
    <property type="match status" value="1"/>
</dbReference>
<dbReference type="PANTHER" id="PTHR40082">
    <property type="entry name" value="BLR5956 PROTEIN"/>
    <property type="match status" value="1"/>
</dbReference>
<dbReference type="EMBL" id="CP061539">
    <property type="protein sequence ID" value="QNV37731.1"/>
    <property type="molecule type" value="Genomic_DNA"/>
</dbReference>
<dbReference type="EC" id="4.2.1.75" evidence="2"/>
<dbReference type="CDD" id="cd06578">
    <property type="entry name" value="HemD"/>
    <property type="match status" value="1"/>
</dbReference>
<proteinExistence type="predicted"/>
<protein>
    <submittedName>
        <fullName evidence="2">Uroporphyrinogen-III synthase</fullName>
        <ecNumber evidence="2">4.2.1.75</ecNumber>
    </submittedName>
</protein>
<evidence type="ECO:0000313" key="3">
    <source>
        <dbReference type="Proteomes" id="UP000516404"/>
    </source>
</evidence>
<name>A0A7H2BDI5_9MICC</name>
<dbReference type="NCBIfam" id="NF005568">
    <property type="entry name" value="PRK07239.1"/>
    <property type="match status" value="1"/>
</dbReference>
<keyword evidence="3" id="KW-1185">Reference proteome</keyword>
<dbReference type="SUPFAM" id="SSF69618">
    <property type="entry name" value="HemD-like"/>
    <property type="match status" value="1"/>
</dbReference>
<keyword evidence="2" id="KW-0456">Lyase</keyword>
<dbReference type="InterPro" id="IPR036108">
    <property type="entry name" value="4pyrrol_syn_uPrphyn_synt_sf"/>
</dbReference>
<dbReference type="Gene3D" id="3.40.50.10090">
    <property type="match status" value="2"/>
</dbReference>
<organism evidence="2 3">
    <name type="scientific">Rothia terrae</name>
    <dbReference type="NCBI Taxonomy" id="396015"/>
    <lineage>
        <taxon>Bacteria</taxon>
        <taxon>Bacillati</taxon>
        <taxon>Actinomycetota</taxon>
        <taxon>Actinomycetes</taxon>
        <taxon>Micrococcales</taxon>
        <taxon>Micrococcaceae</taxon>
        <taxon>Rothia</taxon>
    </lineage>
</organism>
<dbReference type="Proteomes" id="UP000516404">
    <property type="component" value="Chromosome"/>
</dbReference>
<feature type="domain" description="Tetrapyrrole biosynthesis uroporphyrinogen III synthase" evidence="1">
    <location>
        <begin position="28"/>
        <end position="265"/>
    </location>
</feature>
<dbReference type="InterPro" id="IPR039793">
    <property type="entry name" value="UROS/Hem4"/>
</dbReference>
<evidence type="ECO:0000313" key="2">
    <source>
        <dbReference type="EMBL" id="QNV37731.1"/>
    </source>
</evidence>
<gene>
    <name evidence="2" type="ORF">IDM49_11160</name>
</gene>
<dbReference type="RefSeq" id="WP_190724560.1">
    <property type="nucleotide sequence ID" value="NZ_CP061539.1"/>
</dbReference>
<evidence type="ECO:0000259" key="1">
    <source>
        <dbReference type="Pfam" id="PF02602"/>
    </source>
</evidence>
<sequence>MSADTHTLTLAGTTIAVTASRRATEQGEAFERKGARVVYAPTVRIVPTDADELLQADTRGIIENPPHMVLVTTGYGLKGWLSFAADAGQEDALRDALAGADFYVRGAKGRGAVRALGFEDSGIAAEEVTRALVDLALEVGVEGKRVVLQQHGKPDHEQEQRLKDAGAQLATVVPHRWEEPKDINAVHELIDSIIAGEITAITFTAAPAVEALFGYATEQEKLPELIAALREKTVVASVGPVTSVPLEEQGITPVQPERSRMGAMIKALVEHLER</sequence>
<dbReference type="GO" id="GO:0006780">
    <property type="term" value="P:uroporphyrinogen III biosynthetic process"/>
    <property type="evidence" value="ECO:0007669"/>
    <property type="project" value="InterPro"/>
</dbReference>
<accession>A0A7H2BDI5</accession>
<dbReference type="InterPro" id="IPR003754">
    <property type="entry name" value="4pyrrol_synth_uPrphyn_synth"/>
</dbReference>
<dbReference type="KEGG" id="rter:IDM49_11160"/>
<dbReference type="PANTHER" id="PTHR40082:SF1">
    <property type="entry name" value="BLR5956 PROTEIN"/>
    <property type="match status" value="1"/>
</dbReference>
<dbReference type="GeneID" id="96624799"/>
<dbReference type="GO" id="GO:0004852">
    <property type="term" value="F:uroporphyrinogen-III synthase activity"/>
    <property type="evidence" value="ECO:0007669"/>
    <property type="project" value="UniProtKB-EC"/>
</dbReference>
<reference evidence="2 3" key="1">
    <citation type="submission" date="2020-09" db="EMBL/GenBank/DDBJ databases">
        <title>Investigation of environmental microbes.</title>
        <authorList>
            <person name="Ou Y."/>
            <person name="Kang Q."/>
        </authorList>
    </citation>
    <scope>NUCLEOTIDE SEQUENCE [LARGE SCALE GENOMIC DNA]</scope>
    <source>
        <strain evidence="2 3">KJZ-14</strain>
    </source>
</reference>